<dbReference type="EMBL" id="LJZV01000010">
    <property type="protein sequence ID" value="KZD92361.1"/>
    <property type="molecule type" value="Genomic_DNA"/>
</dbReference>
<evidence type="ECO:0000313" key="4">
    <source>
        <dbReference type="Proteomes" id="UP000076442"/>
    </source>
</evidence>
<evidence type="ECO:0000313" key="1">
    <source>
        <dbReference type="EMBL" id="KIU05704.1"/>
    </source>
</evidence>
<reference evidence="1 3" key="1">
    <citation type="submission" date="2014-12" db="EMBL/GenBank/DDBJ databases">
        <title>Comparative genome analysis of Bacillus coagulans HM-08, Clostridium butyricum HM-68, Bacillus subtilis HM-66 and Bacillus licheniformis BL-09.</title>
        <authorList>
            <person name="Zhang H."/>
        </authorList>
    </citation>
    <scope>NUCLEOTIDE SEQUENCE [LARGE SCALE GENOMIC DNA]</scope>
    <source>
        <strain evidence="1 3">HM-66</strain>
    </source>
</reference>
<evidence type="ECO:0000313" key="3">
    <source>
        <dbReference type="Proteomes" id="UP000032247"/>
    </source>
</evidence>
<gene>
    <name evidence="2" type="ORF">B4122_1700</name>
    <name evidence="1" type="ORF">SC09_contig4orf00585</name>
</gene>
<sequence length="39" mass="4635">MLTPLSSLYMIEITPYTFMKKELPKKCLNFFPSLILLRI</sequence>
<dbReference type="Proteomes" id="UP000076442">
    <property type="component" value="Unassembled WGS sequence"/>
</dbReference>
<evidence type="ECO:0000313" key="2">
    <source>
        <dbReference type="EMBL" id="KZD92361.1"/>
    </source>
</evidence>
<dbReference type="PATRIC" id="fig|1423.134.peg.1902"/>
<name>A0A0C3KY86_BACIU</name>
<proteinExistence type="predicted"/>
<comment type="caution">
    <text evidence="1">The sequence shown here is derived from an EMBL/GenBank/DDBJ whole genome shotgun (WGS) entry which is preliminary data.</text>
</comment>
<dbReference type="EMBL" id="JXBC01000013">
    <property type="protein sequence ID" value="KIU05704.1"/>
    <property type="molecule type" value="Genomic_DNA"/>
</dbReference>
<protein>
    <submittedName>
        <fullName evidence="1">Uncharacterized protein</fullName>
    </submittedName>
</protein>
<reference evidence="2 4" key="2">
    <citation type="submission" date="2015-09" db="EMBL/GenBank/DDBJ databases">
        <title>Spore heat resistance.</title>
        <authorList>
            <person name="Boekhorst J."/>
            <person name="Berendsen E.M."/>
            <person name="Wells-Bennik M.H."/>
            <person name="Kuipers O.P."/>
        </authorList>
    </citation>
    <scope>NUCLEOTIDE SEQUENCE [LARGE SCALE GENOMIC DNA]</scope>
    <source>
        <strain evidence="2 4">B4122</strain>
    </source>
</reference>
<accession>A0A0C3KY86</accession>
<organism evidence="1 3">
    <name type="scientific">Bacillus subtilis</name>
    <dbReference type="NCBI Taxonomy" id="1423"/>
    <lineage>
        <taxon>Bacteria</taxon>
        <taxon>Bacillati</taxon>
        <taxon>Bacillota</taxon>
        <taxon>Bacilli</taxon>
        <taxon>Bacillales</taxon>
        <taxon>Bacillaceae</taxon>
        <taxon>Bacillus</taxon>
    </lineage>
</organism>
<dbReference type="AlphaFoldDB" id="A0A0C3KY86"/>
<dbReference type="Proteomes" id="UP000032247">
    <property type="component" value="Unassembled WGS sequence"/>
</dbReference>